<sequence length="210" mass="24292">MGIDHRKINRLLQKLRSHPYCVYAIETPHTGYLRSFRVKEGSEVQPGEILFLLERERNLKPVKSRVSGRVQRLRQDLLDRFVEAGEPILEIWHPLSQEEVISEILQEALQVLRAPETARYLPSPEIEARLRKDGPGKALVHPGEDLLIMTFMKRETPIRHEGPPAVIYRVFFDPQEVVPAGNPLLGLCSPEEVPYIDRVLARIREEWPEQ</sequence>
<evidence type="ECO:0008006" key="2">
    <source>
        <dbReference type="Google" id="ProtNLM"/>
    </source>
</evidence>
<gene>
    <name evidence="1" type="ORF">ENJ40_08630</name>
</gene>
<comment type="caution">
    <text evidence="1">The sequence shown here is derived from an EMBL/GenBank/DDBJ whole genome shotgun (WGS) entry which is preliminary data.</text>
</comment>
<organism evidence="1">
    <name type="scientific">Thermosulfurimonas dismutans</name>
    <dbReference type="NCBI Taxonomy" id="999894"/>
    <lineage>
        <taxon>Bacteria</taxon>
        <taxon>Pseudomonadati</taxon>
        <taxon>Thermodesulfobacteriota</taxon>
        <taxon>Thermodesulfobacteria</taxon>
        <taxon>Thermodesulfobacteriales</taxon>
        <taxon>Thermodesulfobacteriaceae</taxon>
        <taxon>Thermosulfurimonas</taxon>
    </lineage>
</organism>
<protein>
    <recommendedName>
        <fullName evidence="2">Biotin/lipoyl-binding protein</fullName>
    </recommendedName>
</protein>
<dbReference type="AlphaFoldDB" id="A0A7C3GVY1"/>
<accession>A0A7C3GVY1</accession>
<evidence type="ECO:0000313" key="1">
    <source>
        <dbReference type="EMBL" id="HFC98504.1"/>
    </source>
</evidence>
<dbReference type="InterPro" id="IPR011053">
    <property type="entry name" value="Single_hybrid_motif"/>
</dbReference>
<dbReference type="Gene3D" id="2.40.50.100">
    <property type="match status" value="1"/>
</dbReference>
<dbReference type="EMBL" id="DRMH01000115">
    <property type="protein sequence ID" value="HFC98504.1"/>
    <property type="molecule type" value="Genomic_DNA"/>
</dbReference>
<proteinExistence type="predicted"/>
<reference evidence="1" key="1">
    <citation type="journal article" date="2020" name="mSystems">
        <title>Genome- and Community-Level Interaction Insights into Carbon Utilization and Element Cycling Functions of Hydrothermarchaeota in Hydrothermal Sediment.</title>
        <authorList>
            <person name="Zhou Z."/>
            <person name="Liu Y."/>
            <person name="Xu W."/>
            <person name="Pan J."/>
            <person name="Luo Z.H."/>
            <person name="Li M."/>
        </authorList>
    </citation>
    <scope>NUCLEOTIDE SEQUENCE [LARGE SCALE GENOMIC DNA]</scope>
    <source>
        <strain evidence="1">HyVt-483</strain>
    </source>
</reference>
<dbReference type="Proteomes" id="UP000886043">
    <property type="component" value="Unassembled WGS sequence"/>
</dbReference>
<name>A0A7C3GVY1_9BACT</name>
<dbReference type="SUPFAM" id="SSF51230">
    <property type="entry name" value="Single hybrid motif"/>
    <property type="match status" value="1"/>
</dbReference>